<dbReference type="InterPro" id="IPR013149">
    <property type="entry name" value="ADH-like_C"/>
</dbReference>
<dbReference type="EMBL" id="JAEVLS010000001">
    <property type="protein sequence ID" value="MBM0104176.1"/>
    <property type="molecule type" value="Genomic_DNA"/>
</dbReference>
<proteinExistence type="predicted"/>
<dbReference type="Pfam" id="PF00107">
    <property type="entry name" value="ADH_zinc_N"/>
    <property type="match status" value="1"/>
</dbReference>
<dbReference type="SMART" id="SM00829">
    <property type="entry name" value="PKS_ER"/>
    <property type="match status" value="1"/>
</dbReference>
<reference evidence="2 3" key="1">
    <citation type="journal article" date="2021" name="Int. J. Syst. Evol. Microbiol.">
        <title>Steroidobacter gossypii sp. nov., isolated from soil of cotton cropping field.</title>
        <authorList>
            <person name="Huang R."/>
            <person name="Yang S."/>
            <person name="Zhen C."/>
            <person name="Liu W."/>
        </authorList>
    </citation>
    <scope>NUCLEOTIDE SEQUENCE [LARGE SCALE GENOMIC DNA]</scope>
    <source>
        <strain evidence="2 3">S1-65</strain>
    </source>
</reference>
<dbReference type="Gene3D" id="3.90.180.10">
    <property type="entry name" value="Medium-chain alcohol dehydrogenases, catalytic domain"/>
    <property type="match status" value="1"/>
</dbReference>
<protein>
    <submittedName>
        <fullName evidence="2">Oxidoreductase</fullName>
    </submittedName>
</protein>
<evidence type="ECO:0000259" key="1">
    <source>
        <dbReference type="SMART" id="SM00829"/>
    </source>
</evidence>
<dbReference type="InterPro" id="IPR013154">
    <property type="entry name" value="ADH-like_N"/>
</dbReference>
<dbReference type="PANTHER" id="PTHR43677:SF1">
    <property type="entry name" value="ACRYLYL-COA REDUCTASE ACUI-RELATED"/>
    <property type="match status" value="1"/>
</dbReference>
<dbReference type="InterPro" id="IPR051397">
    <property type="entry name" value="Zn-ADH-like_protein"/>
</dbReference>
<gene>
    <name evidence="2" type="ORF">JM946_05440</name>
</gene>
<dbReference type="Proteomes" id="UP000661077">
    <property type="component" value="Unassembled WGS sequence"/>
</dbReference>
<dbReference type="InterPro" id="IPR036291">
    <property type="entry name" value="NAD(P)-bd_dom_sf"/>
</dbReference>
<dbReference type="InterPro" id="IPR011032">
    <property type="entry name" value="GroES-like_sf"/>
</dbReference>
<feature type="domain" description="Enoyl reductase (ER)" evidence="1">
    <location>
        <begin position="18"/>
        <end position="326"/>
    </location>
</feature>
<dbReference type="Gene3D" id="3.40.50.720">
    <property type="entry name" value="NAD(P)-binding Rossmann-like Domain"/>
    <property type="match status" value="1"/>
</dbReference>
<organism evidence="2 3">
    <name type="scientific">Steroidobacter gossypii</name>
    <dbReference type="NCBI Taxonomy" id="2805490"/>
    <lineage>
        <taxon>Bacteria</taxon>
        <taxon>Pseudomonadati</taxon>
        <taxon>Pseudomonadota</taxon>
        <taxon>Gammaproteobacteria</taxon>
        <taxon>Steroidobacterales</taxon>
        <taxon>Steroidobacteraceae</taxon>
        <taxon>Steroidobacter</taxon>
    </lineage>
</organism>
<evidence type="ECO:0000313" key="3">
    <source>
        <dbReference type="Proteomes" id="UP000661077"/>
    </source>
</evidence>
<accession>A0ABS1WT67</accession>
<dbReference type="RefSeq" id="WP_203166112.1">
    <property type="nucleotide sequence ID" value="NZ_JAEVLS010000001.1"/>
</dbReference>
<keyword evidence="3" id="KW-1185">Reference proteome</keyword>
<dbReference type="SUPFAM" id="SSF50129">
    <property type="entry name" value="GroES-like"/>
    <property type="match status" value="1"/>
</dbReference>
<name>A0ABS1WT67_9GAMM</name>
<dbReference type="Pfam" id="PF08240">
    <property type="entry name" value="ADH_N"/>
    <property type="match status" value="1"/>
</dbReference>
<sequence length="330" mass="35171">MESFRAFRIHQEGGKIVSRFETIPLEALSAGEVVVKVRYSTINYKDALAATGAGKILRRYPLVGGIDLAGEVVSSAAPQFQPGQKVLVTGSGLSETHDGGYAEFARVNSDAVVPIPAGLDEFQAMAIGTAGYTAALAVHRMEQNGQKPDAGEIVVTGATGGVGSIAIDILAARGYRVVAVTGKESSTEYLQRLGAARVLLRDRIDTGRRPMEEALFGGAIDNVGGELLTWLTRTVGFFGNIASIGLAASHELNTTVMPFILRGVSLLGVNSVYTPRELRLEVWQRLASDLKPRHLDSIVTRTIGFEQLPSAFDDYLKASVTGRTVVRIAG</sequence>
<dbReference type="CDD" id="cd05280">
    <property type="entry name" value="MDR_yhdh_yhfp"/>
    <property type="match status" value="1"/>
</dbReference>
<dbReference type="NCBIfam" id="TIGR02823">
    <property type="entry name" value="oxido_YhdH"/>
    <property type="match status" value="1"/>
</dbReference>
<dbReference type="SUPFAM" id="SSF51735">
    <property type="entry name" value="NAD(P)-binding Rossmann-fold domains"/>
    <property type="match status" value="1"/>
</dbReference>
<comment type="caution">
    <text evidence="2">The sequence shown here is derived from an EMBL/GenBank/DDBJ whole genome shotgun (WGS) entry which is preliminary data.</text>
</comment>
<dbReference type="InterPro" id="IPR020843">
    <property type="entry name" value="ER"/>
</dbReference>
<dbReference type="InterPro" id="IPR014188">
    <property type="entry name" value="Acrylyl-CoA_reductase_AcuI"/>
</dbReference>
<evidence type="ECO:0000313" key="2">
    <source>
        <dbReference type="EMBL" id="MBM0104176.1"/>
    </source>
</evidence>
<dbReference type="PANTHER" id="PTHR43677">
    <property type="entry name" value="SHORT-CHAIN DEHYDROGENASE/REDUCTASE"/>
    <property type="match status" value="1"/>
</dbReference>